<evidence type="ECO:0000313" key="3">
    <source>
        <dbReference type="Proteomes" id="UP001303373"/>
    </source>
</evidence>
<dbReference type="EMBL" id="CP138581">
    <property type="protein sequence ID" value="WPG98868.1"/>
    <property type="molecule type" value="Genomic_DNA"/>
</dbReference>
<accession>A0AAQ3LZW0</accession>
<dbReference type="AlphaFoldDB" id="A0AAQ3LZW0"/>
<reference evidence="2 3" key="1">
    <citation type="submission" date="2023-11" db="EMBL/GenBank/DDBJ databases">
        <title>An acidophilic fungus is an integral part of prey digestion in a carnivorous sundew plant.</title>
        <authorList>
            <person name="Tsai I.J."/>
        </authorList>
    </citation>
    <scope>NUCLEOTIDE SEQUENCE [LARGE SCALE GENOMIC DNA]</scope>
    <source>
        <strain evidence="2">169a</strain>
    </source>
</reference>
<organism evidence="2 3">
    <name type="scientific">Acrodontium crateriforme</name>
    <dbReference type="NCBI Taxonomy" id="150365"/>
    <lineage>
        <taxon>Eukaryota</taxon>
        <taxon>Fungi</taxon>
        <taxon>Dikarya</taxon>
        <taxon>Ascomycota</taxon>
        <taxon>Pezizomycotina</taxon>
        <taxon>Dothideomycetes</taxon>
        <taxon>Dothideomycetidae</taxon>
        <taxon>Mycosphaerellales</taxon>
        <taxon>Teratosphaeriaceae</taxon>
        <taxon>Acrodontium</taxon>
    </lineage>
</organism>
<proteinExistence type="predicted"/>
<protein>
    <submittedName>
        <fullName evidence="2">Uncharacterized protein</fullName>
    </submittedName>
</protein>
<feature type="compositionally biased region" description="Low complexity" evidence="1">
    <location>
        <begin position="120"/>
        <end position="133"/>
    </location>
</feature>
<keyword evidence="3" id="KW-1185">Reference proteome</keyword>
<evidence type="ECO:0000313" key="2">
    <source>
        <dbReference type="EMBL" id="WPG98868.1"/>
    </source>
</evidence>
<gene>
    <name evidence="2" type="ORF">R9X50_00166600</name>
</gene>
<sequence length="329" mass="36411">MSESRRSVSRLTVAPHCTRPRPIMRSSSIFCLPPELLSSSSSALFNPRSVKRTLSSINREVGFIARTLGRLRHKHHLSHFVAQCSPDPQTPLQEQDPVSFVINRVLGRNATFEPVEDLESAPASPMPSSTSSCSDDDDDEWAWPTPSLQTSWPELENHNAKQPPPQLQFPAWEEPEDIVHVTVDARCPTTFTVPSSTITTPPTSPCPSLTASTTSLVDPFVTSTTTTTTSSTRPILNRHNRATSLPTTLFLPDTSAAQFHDFARWLRTSRILPYTPQGSEAPQWAVEDAARRLRDAFRLAYELGSEDYGKAAVAEFKELGEFGRGALGW</sequence>
<dbReference type="Proteomes" id="UP001303373">
    <property type="component" value="Chromosome 2"/>
</dbReference>
<feature type="region of interest" description="Disordered" evidence="1">
    <location>
        <begin position="113"/>
        <end position="141"/>
    </location>
</feature>
<name>A0AAQ3LZW0_9PEZI</name>
<evidence type="ECO:0000256" key="1">
    <source>
        <dbReference type="SAM" id="MobiDB-lite"/>
    </source>
</evidence>